<evidence type="ECO:0000313" key="5">
    <source>
        <dbReference type="Proteomes" id="UP000242243"/>
    </source>
</evidence>
<feature type="region of interest" description="Disordered" evidence="1">
    <location>
        <begin position="1"/>
        <end position="43"/>
    </location>
</feature>
<dbReference type="InterPro" id="IPR024596">
    <property type="entry name" value="RNApol_su_b/EpuA"/>
</dbReference>
<feature type="transmembrane region" description="Helical" evidence="2">
    <location>
        <begin position="52"/>
        <end position="78"/>
    </location>
</feature>
<reference evidence="3 6" key="2">
    <citation type="submission" date="2019-07" db="EMBL/GenBank/DDBJ databases">
        <title>Whole genome shotgun sequence of Halolactibacillus halophilus NBRC 100868.</title>
        <authorList>
            <person name="Hosoyama A."/>
            <person name="Uohara A."/>
            <person name="Ohji S."/>
            <person name="Ichikawa N."/>
        </authorList>
    </citation>
    <scope>NUCLEOTIDE SEQUENCE [LARGE SCALE GENOMIC DNA]</scope>
    <source>
        <strain evidence="3 6">NBRC 100868</strain>
    </source>
</reference>
<name>A0A1I5RZJ0_9BACI</name>
<dbReference type="AlphaFoldDB" id="A0A1I5RZJ0"/>
<reference evidence="4 5" key="1">
    <citation type="submission" date="2016-10" db="EMBL/GenBank/DDBJ databases">
        <authorList>
            <person name="de Groot N.N."/>
        </authorList>
    </citation>
    <scope>NUCLEOTIDE SEQUENCE [LARGE SCALE GENOMIC DNA]</scope>
    <source>
        <strain evidence="4 5">DSM 17073</strain>
    </source>
</reference>
<keyword evidence="2" id="KW-0812">Transmembrane</keyword>
<keyword evidence="2" id="KW-1133">Transmembrane helix</keyword>
<evidence type="ECO:0000313" key="3">
    <source>
        <dbReference type="EMBL" id="GEM02388.1"/>
    </source>
</evidence>
<dbReference type="Pfam" id="PF11772">
    <property type="entry name" value="EpuA"/>
    <property type="match status" value="1"/>
</dbReference>
<dbReference type="GO" id="GO:0000428">
    <property type="term" value="C:DNA-directed RNA polymerase complex"/>
    <property type="evidence" value="ECO:0007669"/>
    <property type="project" value="UniProtKB-KW"/>
</dbReference>
<accession>A0A1I5RZJ0</accession>
<organism evidence="4 5">
    <name type="scientific">Halolactibacillus halophilus</name>
    <dbReference type="NCBI Taxonomy" id="306540"/>
    <lineage>
        <taxon>Bacteria</taxon>
        <taxon>Bacillati</taxon>
        <taxon>Bacillota</taxon>
        <taxon>Bacilli</taxon>
        <taxon>Bacillales</taxon>
        <taxon>Bacillaceae</taxon>
        <taxon>Halolactibacillus</taxon>
    </lineage>
</organism>
<keyword evidence="4" id="KW-0804">Transcription</keyword>
<evidence type="ECO:0000313" key="4">
    <source>
        <dbReference type="EMBL" id="SFP63701.1"/>
    </source>
</evidence>
<dbReference type="RefSeq" id="WP_089833282.1">
    <property type="nucleotide sequence ID" value="NZ_BJWI01000035.1"/>
</dbReference>
<dbReference type="EMBL" id="FOXC01000036">
    <property type="protein sequence ID" value="SFP63701.1"/>
    <property type="molecule type" value="Genomic_DNA"/>
</dbReference>
<keyword evidence="6" id="KW-1185">Reference proteome</keyword>
<protein>
    <submittedName>
        <fullName evidence="4">DNA-directed RNA polymerase subunit beta</fullName>
    </submittedName>
</protein>
<dbReference type="STRING" id="306540.SAMN05421839_13618"/>
<keyword evidence="2" id="KW-0472">Membrane</keyword>
<feature type="compositionally biased region" description="Basic and acidic residues" evidence="1">
    <location>
        <begin position="10"/>
        <end position="34"/>
    </location>
</feature>
<gene>
    <name evidence="3" type="ORF">HHA03_19200</name>
    <name evidence="4" type="ORF">SAMN05421839_13618</name>
</gene>
<evidence type="ECO:0000256" key="2">
    <source>
        <dbReference type="SAM" id="Phobius"/>
    </source>
</evidence>
<evidence type="ECO:0000313" key="6">
    <source>
        <dbReference type="Proteomes" id="UP000321547"/>
    </source>
</evidence>
<proteinExistence type="predicted"/>
<dbReference type="Proteomes" id="UP000242243">
    <property type="component" value="Unassembled WGS sequence"/>
</dbReference>
<keyword evidence="4" id="KW-0240">DNA-directed RNA polymerase</keyword>
<dbReference type="EMBL" id="BJWI01000035">
    <property type="protein sequence ID" value="GEM02388.1"/>
    <property type="molecule type" value="Genomic_DNA"/>
</dbReference>
<sequence length="104" mass="12305">MDNQTNDQVQKTEVKPIEENDQKVTREEKKQERKEKRRERKEHRAVHRIFPIWLRIIVVILLIFIALIIGLLVGYSVLGGGEEPLEVLTFDFWQHIIDIMTGVE</sequence>
<evidence type="ECO:0000256" key="1">
    <source>
        <dbReference type="SAM" id="MobiDB-lite"/>
    </source>
</evidence>
<dbReference type="Proteomes" id="UP000321547">
    <property type="component" value="Unassembled WGS sequence"/>
</dbReference>